<evidence type="ECO:0000256" key="1">
    <source>
        <dbReference type="SAM" id="Phobius"/>
    </source>
</evidence>
<dbReference type="KEGG" id="mfq:MYF_01050"/>
<keyword evidence="1" id="KW-1133">Transmembrane helix</keyword>
<dbReference type="EMBL" id="CP007585">
    <property type="protein sequence ID" value="AJC49755.1"/>
    <property type="molecule type" value="Genomic_DNA"/>
</dbReference>
<evidence type="ECO:0000313" key="2">
    <source>
        <dbReference type="EMBL" id="AJC49755.1"/>
    </source>
</evidence>
<evidence type="ECO:0000313" key="4">
    <source>
        <dbReference type="Proteomes" id="UP000031129"/>
    </source>
</evidence>
<dbReference type="STRING" id="743971.MYF_01050"/>
<proteinExistence type="predicted"/>
<keyword evidence="1" id="KW-0472">Membrane</keyword>
<dbReference type="HOGENOM" id="CLU_2650553_0_0_14"/>
<reference evidence="2 4" key="1">
    <citation type="journal article" date="2015" name="Genome Announc.">
        <title>Complete Genome Sequence of Mycoplasma flocculare Strain Ms42T (ATCC 27399T).</title>
        <authorList>
            <person name="Calcutt M.J."/>
            <person name="Foecking M.F."/>
            <person name="Heidari M.B."/>
            <person name="McIntosh M.A."/>
        </authorList>
    </citation>
    <scope>NUCLEOTIDE SEQUENCE [LARGE SCALE GENOMIC DNA]</scope>
    <source>
        <strain evidence="4">ATCC 27399</strain>
        <strain evidence="2">Ms42</strain>
    </source>
</reference>
<dbReference type="EMBL" id="CP007585">
    <property type="protein sequence ID" value="AJC49766.1"/>
    <property type="molecule type" value="Genomic_DNA"/>
</dbReference>
<keyword evidence="4" id="KW-1185">Reference proteome</keyword>
<protein>
    <submittedName>
        <fullName evidence="2">Uncharacterized protein</fullName>
    </submittedName>
</protein>
<feature type="transmembrane region" description="Helical" evidence="1">
    <location>
        <begin position="49"/>
        <end position="66"/>
    </location>
</feature>
<dbReference type="Proteomes" id="UP000031129">
    <property type="component" value="Chromosome"/>
</dbReference>
<dbReference type="KEGG" id="mfq:MYF_01105"/>
<gene>
    <name evidence="2" type="ORF">MYF_01050</name>
    <name evidence="3" type="ORF">MYF_01105</name>
</gene>
<organism evidence="2 4">
    <name type="scientific">Mesomycoplasma flocculare ATCC 27399</name>
    <dbReference type="NCBI Taxonomy" id="743971"/>
    <lineage>
        <taxon>Bacteria</taxon>
        <taxon>Bacillati</taxon>
        <taxon>Mycoplasmatota</taxon>
        <taxon>Mycoplasmoidales</taxon>
        <taxon>Metamycoplasmataceae</taxon>
        <taxon>Mesomycoplasma</taxon>
    </lineage>
</organism>
<name>A0A0A8E685_MESFC</name>
<evidence type="ECO:0000313" key="3">
    <source>
        <dbReference type="EMBL" id="AJC49766.1"/>
    </source>
</evidence>
<keyword evidence="1" id="KW-0812">Transmembrane</keyword>
<accession>A0A0A8E685</accession>
<dbReference type="AlphaFoldDB" id="A0A0A8E685"/>
<sequence length="76" mass="9234">MLIHYFLDKINTKSLHILKNYKNFHFLSKGFYSFNFSELPKLKRKVTNILIYTVFNWTVIILRINVWKKASTIFSF</sequence>